<feature type="region of interest" description="Disordered" evidence="8">
    <location>
        <begin position="103"/>
        <end position="143"/>
    </location>
</feature>
<dbReference type="EMBL" id="JBBWWQ010000010">
    <property type="protein sequence ID" value="KAK8936758.1"/>
    <property type="molecule type" value="Genomic_DNA"/>
</dbReference>
<evidence type="ECO:0000256" key="2">
    <source>
        <dbReference type="ARBA" id="ARBA00008825"/>
    </source>
</evidence>
<evidence type="ECO:0000256" key="4">
    <source>
        <dbReference type="ARBA" id="ARBA00022701"/>
    </source>
</evidence>
<evidence type="ECO:0000256" key="1">
    <source>
        <dbReference type="ARBA" id="ARBA00004245"/>
    </source>
</evidence>
<evidence type="ECO:0000313" key="10">
    <source>
        <dbReference type="Proteomes" id="UP001418222"/>
    </source>
</evidence>
<dbReference type="AlphaFoldDB" id="A0AAP0BEM6"/>
<keyword evidence="5 7" id="KW-0175">Coiled coil</keyword>
<evidence type="ECO:0000256" key="5">
    <source>
        <dbReference type="ARBA" id="ARBA00023054"/>
    </source>
</evidence>
<feature type="coiled-coil region" evidence="7">
    <location>
        <begin position="266"/>
        <end position="317"/>
    </location>
</feature>
<evidence type="ECO:0000256" key="7">
    <source>
        <dbReference type="SAM" id="Coils"/>
    </source>
</evidence>
<feature type="compositionally biased region" description="Polar residues" evidence="8">
    <location>
        <begin position="449"/>
        <end position="492"/>
    </location>
</feature>
<proteinExistence type="inferred from homology"/>
<dbReference type="GO" id="GO:0008017">
    <property type="term" value="F:microtubule binding"/>
    <property type="evidence" value="ECO:0007669"/>
    <property type="project" value="InterPro"/>
</dbReference>
<dbReference type="GO" id="GO:0007010">
    <property type="term" value="P:cytoskeleton organization"/>
    <property type="evidence" value="ECO:0007669"/>
    <property type="project" value="InterPro"/>
</dbReference>
<feature type="region of interest" description="Disordered" evidence="8">
    <location>
        <begin position="669"/>
        <end position="691"/>
    </location>
</feature>
<dbReference type="GO" id="GO:0005874">
    <property type="term" value="C:microtubule"/>
    <property type="evidence" value="ECO:0007669"/>
    <property type="project" value="UniProtKB-KW"/>
</dbReference>
<comment type="similarity">
    <text evidence="2">Belongs to the MAP70 family.</text>
</comment>
<organism evidence="9 10">
    <name type="scientific">Platanthera zijinensis</name>
    <dbReference type="NCBI Taxonomy" id="2320716"/>
    <lineage>
        <taxon>Eukaryota</taxon>
        <taxon>Viridiplantae</taxon>
        <taxon>Streptophyta</taxon>
        <taxon>Embryophyta</taxon>
        <taxon>Tracheophyta</taxon>
        <taxon>Spermatophyta</taxon>
        <taxon>Magnoliopsida</taxon>
        <taxon>Liliopsida</taxon>
        <taxon>Asparagales</taxon>
        <taxon>Orchidaceae</taxon>
        <taxon>Orchidoideae</taxon>
        <taxon>Orchideae</taxon>
        <taxon>Orchidinae</taxon>
        <taxon>Platanthera</taxon>
    </lineage>
</organism>
<feature type="coiled-coil region" evidence="7">
    <location>
        <begin position="20"/>
        <end position="47"/>
    </location>
</feature>
<keyword evidence="3" id="KW-0963">Cytoplasm</keyword>
<dbReference type="Pfam" id="PF07058">
    <property type="entry name" value="MAP70"/>
    <property type="match status" value="2"/>
</dbReference>
<name>A0AAP0BEM6_9ASPA</name>
<dbReference type="Proteomes" id="UP001418222">
    <property type="component" value="Unassembled WGS sequence"/>
</dbReference>
<keyword evidence="4" id="KW-0493">Microtubule</keyword>
<gene>
    <name evidence="9" type="primary">MAP70.5</name>
    <name evidence="9" type="ORF">KSP39_PZI012058</name>
</gene>
<keyword evidence="6" id="KW-0206">Cytoskeleton</keyword>
<evidence type="ECO:0000313" key="9">
    <source>
        <dbReference type="EMBL" id="KAK8936758.1"/>
    </source>
</evidence>
<feature type="coiled-coil region" evidence="7">
    <location>
        <begin position="398"/>
        <end position="425"/>
    </location>
</feature>
<protein>
    <submittedName>
        <fullName evidence="9">Microtubule-associated protein 70-5</fullName>
    </submittedName>
</protein>
<reference evidence="9 10" key="1">
    <citation type="journal article" date="2022" name="Nat. Plants">
        <title>Genomes of leafy and leafless Platanthera orchids illuminate the evolution of mycoheterotrophy.</title>
        <authorList>
            <person name="Li M.H."/>
            <person name="Liu K.W."/>
            <person name="Li Z."/>
            <person name="Lu H.C."/>
            <person name="Ye Q.L."/>
            <person name="Zhang D."/>
            <person name="Wang J.Y."/>
            <person name="Li Y.F."/>
            <person name="Zhong Z.M."/>
            <person name="Liu X."/>
            <person name="Yu X."/>
            <person name="Liu D.K."/>
            <person name="Tu X.D."/>
            <person name="Liu B."/>
            <person name="Hao Y."/>
            <person name="Liao X.Y."/>
            <person name="Jiang Y.T."/>
            <person name="Sun W.H."/>
            <person name="Chen J."/>
            <person name="Chen Y.Q."/>
            <person name="Ai Y."/>
            <person name="Zhai J.W."/>
            <person name="Wu S.S."/>
            <person name="Zhou Z."/>
            <person name="Hsiao Y.Y."/>
            <person name="Wu W.L."/>
            <person name="Chen Y.Y."/>
            <person name="Lin Y.F."/>
            <person name="Hsu J.L."/>
            <person name="Li C.Y."/>
            <person name="Wang Z.W."/>
            <person name="Zhao X."/>
            <person name="Zhong W.Y."/>
            <person name="Ma X.K."/>
            <person name="Ma L."/>
            <person name="Huang J."/>
            <person name="Chen G.Z."/>
            <person name="Huang M.Z."/>
            <person name="Huang L."/>
            <person name="Peng D.H."/>
            <person name="Luo Y.B."/>
            <person name="Zou S.Q."/>
            <person name="Chen S.P."/>
            <person name="Lan S."/>
            <person name="Tsai W.C."/>
            <person name="Van de Peer Y."/>
            <person name="Liu Z.J."/>
        </authorList>
    </citation>
    <scope>NUCLEOTIDE SEQUENCE [LARGE SCALE GENOMIC DNA]</scope>
    <source>
        <strain evidence="9">Lor287</strain>
    </source>
</reference>
<evidence type="ECO:0000256" key="3">
    <source>
        <dbReference type="ARBA" id="ARBA00022490"/>
    </source>
</evidence>
<dbReference type="PANTHER" id="PTHR31246:SF5">
    <property type="entry name" value="MICROTUBULE-ASSOCIATED PROTEIN 70-5"/>
    <property type="match status" value="1"/>
</dbReference>
<accession>A0AAP0BEM6</accession>
<keyword evidence="10" id="KW-1185">Reference proteome</keyword>
<comment type="caution">
    <text evidence="9">The sequence shown here is derived from an EMBL/GenBank/DDBJ whole genome shotgun (WGS) entry which is preliminary data.</text>
</comment>
<feature type="compositionally biased region" description="Polar residues" evidence="8">
    <location>
        <begin position="671"/>
        <end position="691"/>
    </location>
</feature>
<comment type="subcellular location">
    <subcellularLocation>
        <location evidence="1">Cytoplasm</location>
        <location evidence="1">Cytoskeleton</location>
    </subcellularLocation>
</comment>
<dbReference type="PANTHER" id="PTHR31246">
    <property type="entry name" value="MICROTUBULE-ASSOCIATED PROTEIN 70-2"/>
    <property type="match status" value="1"/>
</dbReference>
<feature type="region of interest" description="Disordered" evidence="8">
    <location>
        <begin position="449"/>
        <end position="504"/>
    </location>
</feature>
<evidence type="ECO:0000256" key="6">
    <source>
        <dbReference type="ARBA" id="ARBA00023212"/>
    </source>
</evidence>
<evidence type="ECO:0000256" key="8">
    <source>
        <dbReference type="SAM" id="MobiDB-lite"/>
    </source>
</evidence>
<feature type="coiled-coil region" evidence="7">
    <location>
        <begin position="586"/>
        <end position="634"/>
    </location>
</feature>
<dbReference type="InterPro" id="IPR009768">
    <property type="entry name" value="MAP70"/>
</dbReference>
<sequence length="691" mass="78370">MGSLGEAGVRDFGNPVLIELNRVENLLKEKERELGVAQNEIKALKGTEFLKDKAVVEGRLTGSLLIKGKLRTPTTCRWIERGWGAWSADLLRLNPFERSAGGADGRPFEPWDGEAVTKNVSPSHGSKERPSAPPALRSKGFSLNSNELSKLEQKLRTAEKQTEDKVPFGPNFLNPRLLTATFLLTLSLSSMQFQNLEIKRLIDEKKAALSSQFAAESTLRRMHAGQKDDDAFSPETLIAPLEAEIKMCRTEIASLREDRKAADRLMKSKEIALVEIEKNMNAALERALMVENLQNQNDELKRQVEICQEENKFLEKTNRQKIIEVDKLTQTIRDLEECILVGGQTANVVRDYERQVTELNEERKLLMRELAKANICANRVATVVANEWKDEGEKVMPVKQWLEERRFLQGEIQRLKDKLIIAERSSRAEAKLKDKIKLRLRTLEENFKQKSTSSVTQITNSDPKLRISSPNIRQKRSLSQPRASASKVSVNRSVDDPKTLQGSNRISGKLISSKNMVRGNLCASTSKMYDEGEKENIVKKINRGDYVTQENVYSKAKTNEHNVDESETTERQGDCCNDDMISGFLYDRLQKEIIALRKSQDEKDEKLSAREVDIKLLQRKIEALTKAMEMDSKNMRRAAAVREKEIVQKSEATERQNKTNSMIRSRLTAKLTANRTAEQENSLPAETGRTV</sequence>